<comment type="pathway">
    <text evidence="6">Cofactor biosynthesis; adenosylcobalamin biosynthesis; adenosylcobalamin from cob(II)yrinate a,c-diamide: step 2/7.</text>
</comment>
<dbReference type="GO" id="GO:0008817">
    <property type="term" value="F:corrinoid adenosyltransferase activity"/>
    <property type="evidence" value="ECO:0007669"/>
    <property type="project" value="UniProtKB-UniRule"/>
</dbReference>
<dbReference type="PATRIC" id="fig|1618406.3.peg.214"/>
<dbReference type="FunFam" id="1.20.1200.10:FF:000001">
    <property type="entry name" value="Cob(I)yrinic acid a,c-diamide adenosyltransferase"/>
    <property type="match status" value="1"/>
</dbReference>
<accession>A0A0G0RQK2</accession>
<gene>
    <name evidence="8" type="ORF">UT92_C0013G0009</name>
</gene>
<evidence type="ECO:0000256" key="1">
    <source>
        <dbReference type="ARBA" id="ARBA00007487"/>
    </source>
</evidence>
<dbReference type="EMBL" id="LBYQ01000013">
    <property type="protein sequence ID" value="KKR54773.1"/>
    <property type="molecule type" value="Genomic_DNA"/>
</dbReference>
<dbReference type="Proteomes" id="UP000034489">
    <property type="component" value="Unassembled WGS sequence"/>
</dbReference>
<dbReference type="GO" id="GO:0005524">
    <property type="term" value="F:ATP binding"/>
    <property type="evidence" value="ECO:0007669"/>
    <property type="project" value="UniProtKB-UniRule"/>
</dbReference>
<keyword evidence="6" id="KW-0169">Cobalamin biosynthesis</keyword>
<name>A0A0G0RQK2_9BACT</name>
<dbReference type="InterPro" id="IPR029499">
    <property type="entry name" value="PduO-typ"/>
</dbReference>
<dbReference type="EC" id="2.5.1.17" evidence="6"/>
<keyword evidence="5 6" id="KW-0067">ATP-binding</keyword>
<dbReference type="GO" id="GO:0009236">
    <property type="term" value="P:cobalamin biosynthetic process"/>
    <property type="evidence" value="ECO:0007669"/>
    <property type="project" value="UniProtKB-UniRule"/>
</dbReference>
<evidence type="ECO:0000259" key="7">
    <source>
        <dbReference type="Pfam" id="PF01923"/>
    </source>
</evidence>
<evidence type="ECO:0000256" key="4">
    <source>
        <dbReference type="ARBA" id="ARBA00022741"/>
    </source>
</evidence>
<evidence type="ECO:0000313" key="9">
    <source>
        <dbReference type="Proteomes" id="UP000034489"/>
    </source>
</evidence>
<evidence type="ECO:0000256" key="3">
    <source>
        <dbReference type="ARBA" id="ARBA00022679"/>
    </source>
</evidence>
<comment type="caution">
    <text evidence="8">The sequence shown here is derived from an EMBL/GenBank/DDBJ whole genome shotgun (WGS) entry which is preliminary data.</text>
</comment>
<evidence type="ECO:0000256" key="5">
    <source>
        <dbReference type="ARBA" id="ARBA00022840"/>
    </source>
</evidence>
<evidence type="ECO:0000256" key="2">
    <source>
        <dbReference type="ARBA" id="ARBA00011233"/>
    </source>
</evidence>
<dbReference type="Pfam" id="PF01923">
    <property type="entry name" value="Cob_adeno_trans"/>
    <property type="match status" value="1"/>
</dbReference>
<evidence type="ECO:0000313" key="8">
    <source>
        <dbReference type="EMBL" id="KKR54773.1"/>
    </source>
</evidence>
<sequence length="198" mass="22402">MVKIYTKTGDSGTTSLFGGKRLPKDDLRVEAYGTVDELNSLLGVIIADLNYSSSASREVSLIKNSPQGRIINKLLRIQKELFVLGTDLASPNNLKIKGPRVKKPFITKLEQEIDSWDKNLPKLRNFILPGGSKIGSQLHFARSIARRAERSITSLSQKEKINRNAQVYINRLSDWLFVLARYMNKLENQKESIWKGRG</sequence>
<comment type="subunit">
    <text evidence="2">Homotrimer.</text>
</comment>
<feature type="domain" description="Cobalamin adenosyltransferase-like" evidence="7">
    <location>
        <begin position="4"/>
        <end position="183"/>
    </location>
</feature>
<comment type="catalytic activity">
    <reaction evidence="6">
        <text>2 cob(II)yrinate a,c diamide + reduced [electron-transfer flavoprotein] + 2 ATP = 2 adenosylcob(III)yrinate a,c-diamide + 2 triphosphate + oxidized [electron-transfer flavoprotein] + 3 H(+)</text>
        <dbReference type="Rhea" id="RHEA:11528"/>
        <dbReference type="Rhea" id="RHEA-COMP:10685"/>
        <dbReference type="Rhea" id="RHEA-COMP:10686"/>
        <dbReference type="ChEBI" id="CHEBI:15378"/>
        <dbReference type="ChEBI" id="CHEBI:18036"/>
        <dbReference type="ChEBI" id="CHEBI:30616"/>
        <dbReference type="ChEBI" id="CHEBI:57692"/>
        <dbReference type="ChEBI" id="CHEBI:58307"/>
        <dbReference type="ChEBI" id="CHEBI:58503"/>
        <dbReference type="ChEBI" id="CHEBI:58537"/>
        <dbReference type="EC" id="2.5.1.17"/>
    </reaction>
</comment>
<keyword evidence="4 6" id="KW-0547">Nucleotide-binding</keyword>
<dbReference type="InterPro" id="IPR016030">
    <property type="entry name" value="CblAdoTrfase-like"/>
</dbReference>
<dbReference type="UniPathway" id="UPA00148">
    <property type="reaction ID" value="UER00233"/>
</dbReference>
<comment type="catalytic activity">
    <reaction evidence="6">
        <text>2 cob(II)alamin + reduced [electron-transfer flavoprotein] + 2 ATP = 2 adenosylcob(III)alamin + 2 triphosphate + oxidized [electron-transfer flavoprotein] + 3 H(+)</text>
        <dbReference type="Rhea" id="RHEA:28671"/>
        <dbReference type="Rhea" id="RHEA-COMP:10685"/>
        <dbReference type="Rhea" id="RHEA-COMP:10686"/>
        <dbReference type="ChEBI" id="CHEBI:15378"/>
        <dbReference type="ChEBI" id="CHEBI:16304"/>
        <dbReference type="ChEBI" id="CHEBI:18036"/>
        <dbReference type="ChEBI" id="CHEBI:18408"/>
        <dbReference type="ChEBI" id="CHEBI:30616"/>
        <dbReference type="ChEBI" id="CHEBI:57692"/>
        <dbReference type="ChEBI" id="CHEBI:58307"/>
        <dbReference type="EC" id="2.5.1.17"/>
    </reaction>
</comment>
<dbReference type="AlphaFoldDB" id="A0A0G0RQK2"/>
<evidence type="ECO:0000256" key="6">
    <source>
        <dbReference type="RuleBase" id="RU366026"/>
    </source>
</evidence>
<dbReference type="NCBIfam" id="TIGR00636">
    <property type="entry name" value="PduO_Nterm"/>
    <property type="match status" value="1"/>
</dbReference>
<protein>
    <recommendedName>
        <fullName evidence="6">Corrinoid adenosyltransferase</fullName>
        <ecNumber evidence="6">2.5.1.17</ecNumber>
    </recommendedName>
    <alternativeName>
        <fullName evidence="6">Cob(II)alamin adenosyltransferase</fullName>
    </alternativeName>
    <alternativeName>
        <fullName evidence="6">Cob(II)yrinic acid a,c-diamide adenosyltransferase</fullName>
    </alternativeName>
    <alternativeName>
        <fullName evidence="6">Cobinamide/cobalamin adenosyltransferase</fullName>
    </alternativeName>
</protein>
<keyword evidence="3 6" id="KW-0808">Transferase</keyword>
<organism evidence="8 9">
    <name type="scientific">Candidatus Curtissbacteria bacterium GW2011_GWA1_40_24</name>
    <dbReference type="NCBI Taxonomy" id="1618406"/>
    <lineage>
        <taxon>Bacteria</taxon>
        <taxon>Candidatus Curtissiibacteriota</taxon>
    </lineage>
</organism>
<dbReference type="PANTHER" id="PTHR12213:SF0">
    <property type="entry name" value="CORRINOID ADENOSYLTRANSFERASE MMAB"/>
    <property type="match status" value="1"/>
</dbReference>
<reference evidence="8 9" key="1">
    <citation type="journal article" date="2015" name="Nature">
        <title>rRNA introns, odd ribosomes, and small enigmatic genomes across a large radiation of phyla.</title>
        <authorList>
            <person name="Brown C.T."/>
            <person name="Hug L.A."/>
            <person name="Thomas B.C."/>
            <person name="Sharon I."/>
            <person name="Castelle C.J."/>
            <person name="Singh A."/>
            <person name="Wilkins M.J."/>
            <person name="Williams K.H."/>
            <person name="Banfield J.F."/>
        </authorList>
    </citation>
    <scope>NUCLEOTIDE SEQUENCE [LARGE SCALE GENOMIC DNA]</scope>
</reference>
<dbReference type="PANTHER" id="PTHR12213">
    <property type="entry name" value="CORRINOID ADENOSYLTRANSFERASE"/>
    <property type="match status" value="1"/>
</dbReference>
<comment type="similarity">
    <text evidence="1 6">Belongs to the Cob(I)alamin adenosyltransferase family.</text>
</comment>
<dbReference type="Gene3D" id="1.20.1200.10">
    <property type="entry name" value="Cobalamin adenosyltransferase-like"/>
    <property type="match status" value="1"/>
</dbReference>
<dbReference type="SUPFAM" id="SSF89028">
    <property type="entry name" value="Cobalamin adenosyltransferase-like"/>
    <property type="match status" value="1"/>
</dbReference>
<proteinExistence type="inferred from homology"/>
<dbReference type="InterPro" id="IPR036451">
    <property type="entry name" value="CblAdoTrfase-like_sf"/>
</dbReference>